<evidence type="ECO:0000313" key="1">
    <source>
        <dbReference type="EMBL" id="OAB40087.1"/>
    </source>
</evidence>
<dbReference type="AlphaFoldDB" id="A0A162LUT7"/>
<protein>
    <recommendedName>
        <fullName evidence="3">ABM domain-containing protein</fullName>
    </recommendedName>
</protein>
<organism evidence="1 2">
    <name type="scientific">Paenibacillus glacialis</name>
    <dbReference type="NCBI Taxonomy" id="494026"/>
    <lineage>
        <taxon>Bacteria</taxon>
        <taxon>Bacillati</taxon>
        <taxon>Bacillota</taxon>
        <taxon>Bacilli</taxon>
        <taxon>Bacillales</taxon>
        <taxon>Paenibacillaceae</taxon>
        <taxon>Paenibacillus</taxon>
    </lineage>
</organism>
<dbReference type="EMBL" id="LVJH01000039">
    <property type="protein sequence ID" value="OAB40087.1"/>
    <property type="molecule type" value="Genomic_DNA"/>
</dbReference>
<proteinExistence type="predicted"/>
<accession>A0A162LUT7</accession>
<dbReference type="Proteomes" id="UP000076967">
    <property type="component" value="Unassembled WGS sequence"/>
</dbReference>
<name>A0A162LUT7_9BACL</name>
<keyword evidence="2" id="KW-1185">Reference proteome</keyword>
<sequence length="101" mass="11566">MSKVIEVAKFKLNEGVDVEVFLQASEEFNANFVSIQSGYITRNLVQENDVWADIVEWESMEDAVNCGRAMSGNGHIKNYMVCMKMESVEVNRFTAIRTYMK</sequence>
<comment type="caution">
    <text evidence="1">The sequence shown here is derived from an EMBL/GenBank/DDBJ whole genome shotgun (WGS) entry which is preliminary data.</text>
</comment>
<dbReference type="STRING" id="494026.PGLA_18160"/>
<dbReference type="OrthoDB" id="1645001at2"/>
<reference evidence="1 2" key="1">
    <citation type="submission" date="2016-03" db="EMBL/GenBank/DDBJ databases">
        <title>Draft genome sequence of Paenibacillus glacialis DSM 22343.</title>
        <authorList>
            <person name="Shin S.-K."/>
            <person name="Yi H."/>
        </authorList>
    </citation>
    <scope>NUCLEOTIDE SEQUENCE [LARGE SCALE GENOMIC DNA]</scope>
    <source>
        <strain evidence="1 2">DSM 22343</strain>
    </source>
</reference>
<evidence type="ECO:0000313" key="2">
    <source>
        <dbReference type="Proteomes" id="UP000076967"/>
    </source>
</evidence>
<gene>
    <name evidence="1" type="ORF">PGLA_18160</name>
</gene>
<evidence type="ECO:0008006" key="3">
    <source>
        <dbReference type="Google" id="ProtNLM"/>
    </source>
</evidence>
<dbReference type="RefSeq" id="WP_068535581.1">
    <property type="nucleotide sequence ID" value="NZ_LVJH01000039.1"/>
</dbReference>